<sequence length="617" mass="67814">MGKTIRLTVAQALVKFLTKQYISVDGEKSRFVHAVMGVFGHGNVVGLGQALWQYQDEIMYIAGKNEQEIAHTCTGFAKQNNRRAICAATASTGPGSLNMVTAAGTATVNKIPLLLFPGDTYSDRQPDPVLQQMENEADYTVSVNDAFKAVSCYWDRIVRPEQLMTAMLNAMRTLTDPEKTGTVTICLPQDSQGEAYDYPEEFFAERVWYLDRRPASKDSIERAVEIIKKAKKPMVISGGGVRYSGAGEALLSFCKAHNIPVAETQAGKGEIPYQYDGYLGCAGVCGTLCANEIMNDADVIIAVGTKLNDFVTNSKLSFSHGAEVVGINVSRFDALKLDANAIIADAKEGITDLDKALGSYTSDWGNKVSESITKWDNIRTELSNIVLPDGLSQTRMVLELNKILNENETIVVASGSLPSDVERVWNVKNPKTYHVEYGFSCMVYEFGGALGTKIAEPDKEVYALIGDGVFLMGHSELVTSLQERKKINVVLFNNHGHQCIHNLQRAQGSDTFGTVFRYRENDGKLSGEYIPIDFVKIAEGYGAKAFKVTKIEELQPAIEAARKSDVSTVTVIDVLPGTMTEGYDNFWRVGIAAVSEKESVHKAYDKQEKVLETVRKF</sequence>
<evidence type="ECO:0000313" key="2">
    <source>
        <dbReference type="Proteomes" id="UP000188605"/>
    </source>
</evidence>
<comment type="caution">
    <text evidence="1">The sequence shown here is derived from an EMBL/GenBank/DDBJ whole genome shotgun (WGS) entry which is preliminary data.</text>
</comment>
<dbReference type="Proteomes" id="UP000188605">
    <property type="component" value="Unassembled WGS sequence"/>
</dbReference>
<reference evidence="1" key="1">
    <citation type="submission" date="2016-08" db="EMBL/GenBank/DDBJ databases">
        <authorList>
            <person name="Ngugi D.K."/>
            <person name="Miyake S."/>
            <person name="Stingl U."/>
        </authorList>
    </citation>
    <scope>NUCLEOTIDE SEQUENCE</scope>
    <source>
        <strain evidence="1">SCG-B11WGA-EpuloA1</strain>
    </source>
</reference>
<evidence type="ECO:0000313" key="1">
    <source>
        <dbReference type="EMBL" id="ONI40086.1"/>
    </source>
</evidence>
<protein>
    <submittedName>
        <fullName evidence="1">3D-(3,5/4)-trihydroxycyclohexane-1,2-dione acylhydrolase (Decyclizing)</fullName>
    </submittedName>
</protein>
<organism evidence="1 2">
    <name type="scientific">Candidatus Epulonipiscium fishelsonii</name>
    <dbReference type="NCBI Taxonomy" id="77094"/>
    <lineage>
        <taxon>Bacteria</taxon>
        <taxon>Bacillati</taxon>
        <taxon>Bacillota</taxon>
        <taxon>Clostridia</taxon>
        <taxon>Lachnospirales</taxon>
        <taxon>Lachnospiraceae</taxon>
        <taxon>Candidatus Epulonipiscium</taxon>
    </lineage>
</organism>
<proteinExistence type="predicted"/>
<keyword evidence="2" id="KW-1185">Reference proteome</keyword>
<dbReference type="EMBL" id="LJDB01000056">
    <property type="protein sequence ID" value="ONI40086.1"/>
    <property type="molecule type" value="Genomic_DNA"/>
</dbReference>
<accession>A0ACC8XC57</accession>
<name>A0ACC8XC57_9FIRM</name>
<gene>
    <name evidence="1" type="ORF">AN396_06455</name>
</gene>